<dbReference type="SMART" id="SM01328">
    <property type="entry name" value="zf-3CxxC"/>
    <property type="match status" value="1"/>
</dbReference>
<proteinExistence type="predicted"/>
<keyword evidence="1" id="KW-0479">Metal-binding</keyword>
<sequence>MDKLEVYTYPSLHQRVLDALDGAVSPTPHFNEVEDDGTSTNEKDTNIMGRFQCSDQNCSQPGWGSKIVAIRIRRFDDGSYNAGVYGQRCKRCNKLGVLTVDEQSYVDRVSFRLKKWAGVYVEEPHYRKRDDRAPHKKELCEGCKRGHCRQSLSYSYGYV</sequence>
<evidence type="ECO:0000256" key="2">
    <source>
        <dbReference type="ARBA" id="ARBA00022771"/>
    </source>
</evidence>
<dbReference type="Proteomes" id="UP001175000">
    <property type="component" value="Unassembled WGS sequence"/>
</dbReference>
<evidence type="ECO:0000256" key="3">
    <source>
        <dbReference type="ARBA" id="ARBA00022833"/>
    </source>
</evidence>
<keyword evidence="3" id="KW-0862">Zinc</keyword>
<reference evidence="5" key="1">
    <citation type="submission" date="2023-06" db="EMBL/GenBank/DDBJ databases">
        <title>Genome-scale phylogeny and comparative genomics of the fungal order Sordariales.</title>
        <authorList>
            <consortium name="Lawrence Berkeley National Laboratory"/>
            <person name="Hensen N."/>
            <person name="Bonometti L."/>
            <person name="Westerberg I."/>
            <person name="Brannstrom I.O."/>
            <person name="Guillou S."/>
            <person name="Cros-Aarteil S."/>
            <person name="Calhoun S."/>
            <person name="Haridas S."/>
            <person name="Kuo A."/>
            <person name="Mondo S."/>
            <person name="Pangilinan J."/>
            <person name="Riley R."/>
            <person name="Labutti K."/>
            <person name="Andreopoulos B."/>
            <person name="Lipzen A."/>
            <person name="Chen C."/>
            <person name="Yanf M."/>
            <person name="Daum C."/>
            <person name="Ng V."/>
            <person name="Clum A."/>
            <person name="Steindorff A."/>
            <person name="Ohm R."/>
            <person name="Martin F."/>
            <person name="Silar P."/>
            <person name="Natvig D."/>
            <person name="Lalanne C."/>
            <person name="Gautier V."/>
            <person name="Ament-Velasquez S.L."/>
            <person name="Kruys A."/>
            <person name="Hutchinson M.I."/>
            <person name="Powell A.J."/>
            <person name="Barry K."/>
            <person name="Miller A.N."/>
            <person name="Grigoriev I.V."/>
            <person name="Debuchy R."/>
            <person name="Gladieux P."/>
            <person name="Thoren M.H."/>
            <person name="Johannesson H."/>
        </authorList>
    </citation>
    <scope>NUCLEOTIDE SEQUENCE</scope>
    <source>
        <strain evidence="5">CBS 606.72</strain>
    </source>
</reference>
<evidence type="ECO:0000313" key="5">
    <source>
        <dbReference type="EMBL" id="KAK0631532.1"/>
    </source>
</evidence>
<dbReference type="AlphaFoldDB" id="A0AA39XCQ1"/>
<dbReference type="InterPro" id="IPR027377">
    <property type="entry name" value="ZAR1/RTP1-5-like_Znf-3CxxC"/>
</dbReference>
<keyword evidence="6" id="KW-1185">Reference proteome</keyword>
<name>A0AA39XCQ1_9PEZI</name>
<dbReference type="GO" id="GO:0008270">
    <property type="term" value="F:zinc ion binding"/>
    <property type="evidence" value="ECO:0007669"/>
    <property type="project" value="UniProtKB-KW"/>
</dbReference>
<comment type="caution">
    <text evidence="5">The sequence shown here is derived from an EMBL/GenBank/DDBJ whole genome shotgun (WGS) entry which is preliminary data.</text>
</comment>
<feature type="domain" description="3CxxC-type" evidence="4">
    <location>
        <begin position="46"/>
        <end position="146"/>
    </location>
</feature>
<organism evidence="5 6">
    <name type="scientific">Immersiella caudata</name>
    <dbReference type="NCBI Taxonomy" id="314043"/>
    <lineage>
        <taxon>Eukaryota</taxon>
        <taxon>Fungi</taxon>
        <taxon>Dikarya</taxon>
        <taxon>Ascomycota</taxon>
        <taxon>Pezizomycotina</taxon>
        <taxon>Sordariomycetes</taxon>
        <taxon>Sordariomycetidae</taxon>
        <taxon>Sordariales</taxon>
        <taxon>Lasiosphaeriaceae</taxon>
        <taxon>Immersiella</taxon>
    </lineage>
</organism>
<gene>
    <name evidence="5" type="ORF">B0T14DRAFT_532243</name>
</gene>
<protein>
    <submittedName>
        <fullName evidence="5">Zinc-binding domain-containing protein</fullName>
    </submittedName>
</protein>
<keyword evidence="2" id="KW-0863">Zinc-finger</keyword>
<accession>A0AA39XCQ1</accession>
<evidence type="ECO:0000256" key="1">
    <source>
        <dbReference type="ARBA" id="ARBA00022723"/>
    </source>
</evidence>
<dbReference type="EMBL" id="JAULSU010000001">
    <property type="protein sequence ID" value="KAK0631532.1"/>
    <property type="molecule type" value="Genomic_DNA"/>
</dbReference>
<evidence type="ECO:0000259" key="4">
    <source>
        <dbReference type="SMART" id="SM01328"/>
    </source>
</evidence>
<evidence type="ECO:0000313" key="6">
    <source>
        <dbReference type="Proteomes" id="UP001175000"/>
    </source>
</evidence>
<dbReference type="Pfam" id="PF13695">
    <property type="entry name" value="Zn_ribbon_3CxxC"/>
    <property type="match status" value="1"/>
</dbReference>